<gene>
    <name evidence="3" type="ORF">ACIB24_00980</name>
</gene>
<dbReference type="EC" id="3.4.-.-" evidence="3"/>
<evidence type="ECO:0000256" key="1">
    <source>
        <dbReference type="SAM" id="Phobius"/>
    </source>
</evidence>
<feature type="transmembrane region" description="Helical" evidence="1">
    <location>
        <begin position="15"/>
        <end position="36"/>
    </location>
</feature>
<dbReference type="GO" id="GO:0016787">
    <property type="term" value="F:hydrolase activity"/>
    <property type="evidence" value="ECO:0007669"/>
    <property type="project" value="UniProtKB-KW"/>
</dbReference>
<feature type="transmembrane region" description="Helical" evidence="1">
    <location>
        <begin position="227"/>
        <end position="245"/>
    </location>
</feature>
<feature type="transmembrane region" description="Helical" evidence="1">
    <location>
        <begin position="106"/>
        <end position="126"/>
    </location>
</feature>
<keyword evidence="1" id="KW-0812">Transmembrane</keyword>
<keyword evidence="1" id="KW-0472">Membrane</keyword>
<feature type="transmembrane region" description="Helical" evidence="1">
    <location>
        <begin position="197"/>
        <end position="215"/>
    </location>
</feature>
<keyword evidence="1" id="KW-1133">Transmembrane helix</keyword>
<dbReference type="Proteomes" id="UP001612915">
    <property type="component" value="Unassembled WGS sequence"/>
</dbReference>
<sequence>MDTSVIEPRRLKQEIWLVLGLSLGQSAVYSIISLSAKLTAGKPLAQQMSTLNSSQSVRPYLDLTYQLTGIVFTIVPALLAIWLLAAQVPNVRAALGLDGRQPGYDVLAALGLTALIGIPGLGLYYVGRALDLTTTIVPANLNDYWWTVPVLILQAVKNAFLEEVVAVGYLVTRLKQLNWPPAAQVAASALLRGSYHLYQGIGPFVGNAVMGVVFAEWFRRRQRVMPLFLAHTLLDVFAFVGYAALRHLGLLDTLGLT</sequence>
<name>A0ABW8AGZ9_9ACTN</name>
<accession>A0ABW8AGZ9</accession>
<protein>
    <submittedName>
        <fullName evidence="3">CPBP family intramembrane glutamic endopeptidase</fullName>
        <ecNumber evidence="3">3.4.-.-</ecNumber>
    </submittedName>
</protein>
<dbReference type="RefSeq" id="WP_398273842.1">
    <property type="nucleotide sequence ID" value="NZ_JBITLV010000001.1"/>
</dbReference>
<dbReference type="Pfam" id="PF02517">
    <property type="entry name" value="Rce1-like"/>
    <property type="match status" value="1"/>
</dbReference>
<comment type="caution">
    <text evidence="3">The sequence shown here is derived from an EMBL/GenBank/DDBJ whole genome shotgun (WGS) entry which is preliminary data.</text>
</comment>
<feature type="transmembrane region" description="Helical" evidence="1">
    <location>
        <begin position="63"/>
        <end position="85"/>
    </location>
</feature>
<dbReference type="EMBL" id="JBITLV010000001">
    <property type="protein sequence ID" value="MFI7585630.1"/>
    <property type="molecule type" value="Genomic_DNA"/>
</dbReference>
<organism evidence="3 4">
    <name type="scientific">Spongisporangium articulatum</name>
    <dbReference type="NCBI Taxonomy" id="3362603"/>
    <lineage>
        <taxon>Bacteria</taxon>
        <taxon>Bacillati</taxon>
        <taxon>Actinomycetota</taxon>
        <taxon>Actinomycetes</taxon>
        <taxon>Kineosporiales</taxon>
        <taxon>Kineosporiaceae</taxon>
        <taxon>Spongisporangium</taxon>
    </lineage>
</organism>
<keyword evidence="4" id="KW-1185">Reference proteome</keyword>
<evidence type="ECO:0000259" key="2">
    <source>
        <dbReference type="Pfam" id="PF02517"/>
    </source>
</evidence>
<dbReference type="InterPro" id="IPR003675">
    <property type="entry name" value="Rce1/LyrA-like_dom"/>
</dbReference>
<feature type="domain" description="CAAX prenyl protease 2/Lysostaphin resistance protein A-like" evidence="2">
    <location>
        <begin position="145"/>
        <end position="236"/>
    </location>
</feature>
<evidence type="ECO:0000313" key="3">
    <source>
        <dbReference type="EMBL" id="MFI7585630.1"/>
    </source>
</evidence>
<reference evidence="3 4" key="1">
    <citation type="submission" date="2024-10" db="EMBL/GenBank/DDBJ databases">
        <title>The Natural Products Discovery Center: Release of the First 8490 Sequenced Strains for Exploring Actinobacteria Biosynthetic Diversity.</title>
        <authorList>
            <person name="Kalkreuter E."/>
            <person name="Kautsar S.A."/>
            <person name="Yang D."/>
            <person name="Bader C.D."/>
            <person name="Teijaro C.N."/>
            <person name="Fluegel L."/>
            <person name="Davis C.M."/>
            <person name="Simpson J.R."/>
            <person name="Lauterbach L."/>
            <person name="Steele A.D."/>
            <person name="Gui C."/>
            <person name="Meng S."/>
            <person name="Li G."/>
            <person name="Viehrig K."/>
            <person name="Ye F."/>
            <person name="Su P."/>
            <person name="Kiefer A.F."/>
            <person name="Nichols A."/>
            <person name="Cepeda A.J."/>
            <person name="Yan W."/>
            <person name="Fan B."/>
            <person name="Jiang Y."/>
            <person name="Adhikari A."/>
            <person name="Zheng C.-J."/>
            <person name="Schuster L."/>
            <person name="Cowan T.M."/>
            <person name="Smanski M.J."/>
            <person name="Chevrette M.G."/>
            <person name="De Carvalho L.P.S."/>
            <person name="Shen B."/>
        </authorList>
    </citation>
    <scope>NUCLEOTIDE SEQUENCE [LARGE SCALE GENOMIC DNA]</scope>
    <source>
        <strain evidence="3 4">NPDC049639</strain>
    </source>
</reference>
<keyword evidence="3" id="KW-0378">Hydrolase</keyword>
<proteinExistence type="predicted"/>
<evidence type="ECO:0000313" key="4">
    <source>
        <dbReference type="Proteomes" id="UP001612915"/>
    </source>
</evidence>